<dbReference type="Proteomes" id="UP000708208">
    <property type="component" value="Unassembled WGS sequence"/>
</dbReference>
<gene>
    <name evidence="7" type="ORF">AFUS01_LOCUS2512</name>
</gene>
<evidence type="ECO:0008006" key="9">
    <source>
        <dbReference type="Google" id="ProtNLM"/>
    </source>
</evidence>
<dbReference type="GO" id="GO:0006357">
    <property type="term" value="P:regulation of transcription by RNA polymerase II"/>
    <property type="evidence" value="ECO:0007669"/>
    <property type="project" value="TreeGrafter"/>
</dbReference>
<dbReference type="PANTHER" id="PTHR13556">
    <property type="entry name" value="TRANSCRIPTIONAL ADAPTER 3-RELATED"/>
    <property type="match status" value="1"/>
</dbReference>
<dbReference type="PANTHER" id="PTHR13556:SF2">
    <property type="entry name" value="TRANSCRIPTIONAL ADAPTER 3"/>
    <property type="match status" value="1"/>
</dbReference>
<dbReference type="OrthoDB" id="1232at2759"/>
<keyword evidence="3" id="KW-0805">Transcription regulation</keyword>
<dbReference type="InterPro" id="IPR019340">
    <property type="entry name" value="Histone_AcTrfase_su3"/>
</dbReference>
<comment type="similarity">
    <text evidence="2">Belongs to the NGG1 family.</text>
</comment>
<evidence type="ECO:0000313" key="7">
    <source>
        <dbReference type="EMBL" id="CAG7678018.1"/>
    </source>
</evidence>
<evidence type="ECO:0000256" key="2">
    <source>
        <dbReference type="ARBA" id="ARBA00005330"/>
    </source>
</evidence>
<evidence type="ECO:0000313" key="8">
    <source>
        <dbReference type="Proteomes" id="UP000708208"/>
    </source>
</evidence>
<feature type="region of interest" description="Disordered" evidence="6">
    <location>
        <begin position="1"/>
        <end position="60"/>
    </location>
</feature>
<name>A0A8J2J407_9HEXA</name>
<comment type="caution">
    <text evidence="7">The sequence shown here is derived from an EMBL/GenBank/DDBJ whole genome shotgun (WGS) entry which is preliminary data.</text>
</comment>
<feature type="compositionally biased region" description="Low complexity" evidence="6">
    <location>
        <begin position="31"/>
        <end position="41"/>
    </location>
</feature>
<evidence type="ECO:0000256" key="3">
    <source>
        <dbReference type="ARBA" id="ARBA00023015"/>
    </source>
</evidence>
<proteinExistence type="inferred from homology"/>
<dbReference type="Pfam" id="PF10198">
    <property type="entry name" value="Ada3"/>
    <property type="match status" value="1"/>
</dbReference>
<feature type="region of interest" description="Disordered" evidence="6">
    <location>
        <begin position="203"/>
        <end position="254"/>
    </location>
</feature>
<protein>
    <recommendedName>
        <fullName evidence="9">Transcriptional adapter 3</fullName>
    </recommendedName>
</protein>
<evidence type="ECO:0000256" key="1">
    <source>
        <dbReference type="ARBA" id="ARBA00004123"/>
    </source>
</evidence>
<dbReference type="GO" id="GO:0005634">
    <property type="term" value="C:nucleus"/>
    <property type="evidence" value="ECO:0007669"/>
    <property type="project" value="UniProtKB-SubCell"/>
</dbReference>
<keyword evidence="4" id="KW-0804">Transcription</keyword>
<feature type="compositionally biased region" description="Basic and acidic residues" evidence="6">
    <location>
        <begin position="211"/>
        <end position="228"/>
    </location>
</feature>
<evidence type="ECO:0000256" key="4">
    <source>
        <dbReference type="ARBA" id="ARBA00023163"/>
    </source>
</evidence>
<dbReference type="AlphaFoldDB" id="A0A8J2J407"/>
<reference evidence="7" key="1">
    <citation type="submission" date="2021-06" db="EMBL/GenBank/DDBJ databases">
        <authorList>
            <person name="Hodson N. C."/>
            <person name="Mongue J. A."/>
            <person name="Jaron S. K."/>
        </authorList>
    </citation>
    <scope>NUCLEOTIDE SEQUENCE</scope>
</reference>
<feature type="region of interest" description="Disordered" evidence="6">
    <location>
        <begin position="290"/>
        <end position="327"/>
    </location>
</feature>
<evidence type="ECO:0000256" key="5">
    <source>
        <dbReference type="ARBA" id="ARBA00023242"/>
    </source>
</evidence>
<accession>A0A8J2J407</accession>
<sequence>MKSKPPNKKARVEASNNSNDASPSKKEPLVASSTKATAASAELPPSVKVSSNNGNHHPPSFPTIYMPDLLISKDYTRLGQLITNASQTRPEALTMEDIDLLQTELESLWSNISVRIRNLRREQVALVNSPHVTNVTAVLGEHYDPHHQEKINAVATLFDAGHGTRTSVSAAAKLVMGSQVPQGAQPASPSVISAGPSRKSTAVISSVSQKLLEKQPKKKLKAENEQKSKKVNKKPARAVQNRSHSISDDGSSIHPEAPNQFWDYADSFCTELLPEHVTVLERTMEEHGVSLPESTFEVPPLGKHFRKAETPPPRSSSRGEVDTKSTDVCGPLTQRLVSALVEDRVSGYNLTTNGREPDSQQQGFFINRPGLVRALGLDGGVSGGPPLETRLRQVLLEQGLLLADDAEDNHLLTPTDEILADIRNTQATLRKVHAQNSQKLRQLHELGQRELERAGYKRELEKADKDVLEAYRIISNCRLKKKALTKREKDIAAKALEARTAVLNKLQQDPPKNE</sequence>
<evidence type="ECO:0000256" key="6">
    <source>
        <dbReference type="SAM" id="MobiDB-lite"/>
    </source>
</evidence>
<comment type="subcellular location">
    <subcellularLocation>
        <location evidence="1">Nucleus</location>
    </subcellularLocation>
</comment>
<keyword evidence="5" id="KW-0539">Nucleus</keyword>
<dbReference type="EMBL" id="CAJVCH010014328">
    <property type="protein sequence ID" value="CAG7678018.1"/>
    <property type="molecule type" value="Genomic_DNA"/>
</dbReference>
<dbReference type="GO" id="GO:0000124">
    <property type="term" value="C:SAGA complex"/>
    <property type="evidence" value="ECO:0007669"/>
    <property type="project" value="TreeGrafter"/>
</dbReference>
<dbReference type="GO" id="GO:0003713">
    <property type="term" value="F:transcription coactivator activity"/>
    <property type="evidence" value="ECO:0007669"/>
    <property type="project" value="TreeGrafter"/>
</dbReference>
<keyword evidence="8" id="KW-1185">Reference proteome</keyword>
<organism evidence="7 8">
    <name type="scientific">Allacma fusca</name>
    <dbReference type="NCBI Taxonomy" id="39272"/>
    <lineage>
        <taxon>Eukaryota</taxon>
        <taxon>Metazoa</taxon>
        <taxon>Ecdysozoa</taxon>
        <taxon>Arthropoda</taxon>
        <taxon>Hexapoda</taxon>
        <taxon>Collembola</taxon>
        <taxon>Symphypleona</taxon>
        <taxon>Sminthuridae</taxon>
        <taxon>Allacma</taxon>
    </lineage>
</organism>